<evidence type="ECO:0000313" key="2">
    <source>
        <dbReference type="EMBL" id="SVA40547.1"/>
    </source>
</evidence>
<proteinExistence type="predicted"/>
<dbReference type="AlphaFoldDB" id="A0A381VLK4"/>
<feature type="compositionally biased region" description="Polar residues" evidence="1">
    <location>
        <begin position="11"/>
        <end position="23"/>
    </location>
</feature>
<dbReference type="EMBL" id="UINC01009025">
    <property type="protein sequence ID" value="SVA40547.1"/>
    <property type="molecule type" value="Genomic_DNA"/>
</dbReference>
<organism evidence="2">
    <name type="scientific">marine metagenome</name>
    <dbReference type="NCBI Taxonomy" id="408172"/>
    <lineage>
        <taxon>unclassified sequences</taxon>
        <taxon>metagenomes</taxon>
        <taxon>ecological metagenomes</taxon>
    </lineage>
</organism>
<feature type="region of interest" description="Disordered" evidence="1">
    <location>
        <begin position="1"/>
        <end position="23"/>
    </location>
</feature>
<reference evidence="2" key="1">
    <citation type="submission" date="2018-05" db="EMBL/GenBank/DDBJ databases">
        <authorList>
            <person name="Lanie J.A."/>
            <person name="Ng W.-L."/>
            <person name="Kazmierczak K.M."/>
            <person name="Andrzejewski T.M."/>
            <person name="Davidsen T.M."/>
            <person name="Wayne K.J."/>
            <person name="Tettelin H."/>
            <person name="Glass J.I."/>
            <person name="Rusch D."/>
            <person name="Podicherti R."/>
            <person name="Tsui H.-C.T."/>
            <person name="Winkler M.E."/>
        </authorList>
    </citation>
    <scope>NUCLEOTIDE SEQUENCE</scope>
</reference>
<sequence length="23" mass="2633">VILNWRPIFPSGSSQPDTTWPHP</sequence>
<name>A0A381VLK4_9ZZZZ</name>
<feature type="non-terminal residue" evidence="2">
    <location>
        <position position="1"/>
    </location>
</feature>
<evidence type="ECO:0000256" key="1">
    <source>
        <dbReference type="SAM" id="MobiDB-lite"/>
    </source>
</evidence>
<gene>
    <name evidence="2" type="ORF">METZ01_LOCUS93401</name>
</gene>
<protein>
    <submittedName>
        <fullName evidence="2">Uncharacterized protein</fullName>
    </submittedName>
</protein>
<accession>A0A381VLK4</accession>
<feature type="non-terminal residue" evidence="2">
    <location>
        <position position="23"/>
    </location>
</feature>